<evidence type="ECO:0000256" key="5">
    <source>
        <dbReference type="ARBA" id="ARBA00023136"/>
    </source>
</evidence>
<dbReference type="Pfam" id="PF01545">
    <property type="entry name" value="Cation_efflux"/>
    <property type="match status" value="1"/>
</dbReference>
<dbReference type="SUPFAM" id="SSF161111">
    <property type="entry name" value="Cation efflux protein transmembrane domain-like"/>
    <property type="match status" value="1"/>
</dbReference>
<feature type="transmembrane region" description="Helical" evidence="6">
    <location>
        <begin position="160"/>
        <end position="184"/>
    </location>
</feature>
<feature type="transmembrane region" description="Helical" evidence="6">
    <location>
        <begin position="111"/>
        <end position="139"/>
    </location>
</feature>
<feature type="transmembrane region" description="Helical" evidence="6">
    <location>
        <begin position="190"/>
        <end position="211"/>
    </location>
</feature>
<gene>
    <name evidence="8" type="ORF">A2851_01170</name>
</gene>
<reference evidence="8 9" key="1">
    <citation type="journal article" date="2016" name="Nat. Commun.">
        <title>Thousands of microbial genomes shed light on interconnected biogeochemical processes in an aquifer system.</title>
        <authorList>
            <person name="Anantharaman K."/>
            <person name="Brown C.T."/>
            <person name="Hug L.A."/>
            <person name="Sharon I."/>
            <person name="Castelle C.J."/>
            <person name="Probst A.J."/>
            <person name="Thomas B.C."/>
            <person name="Singh A."/>
            <person name="Wilkins M.J."/>
            <person name="Karaoz U."/>
            <person name="Brodie E.L."/>
            <person name="Williams K.H."/>
            <person name="Hubbard S.S."/>
            <person name="Banfield J.F."/>
        </authorList>
    </citation>
    <scope>NUCLEOTIDE SEQUENCE [LARGE SCALE GENOMIC DNA]</scope>
</reference>
<dbReference type="PANTHER" id="PTHR13414:SF9">
    <property type="entry name" value="PROTON-COUPLED ZINC ANTIPORTER SLC30A9, MITOCHONDRIAL"/>
    <property type="match status" value="1"/>
</dbReference>
<keyword evidence="5 6" id="KW-0472">Membrane</keyword>
<dbReference type="GO" id="GO:0006829">
    <property type="term" value="P:zinc ion transport"/>
    <property type="evidence" value="ECO:0007669"/>
    <property type="project" value="InterPro"/>
</dbReference>
<dbReference type="GO" id="GO:0006882">
    <property type="term" value="P:intracellular zinc ion homeostasis"/>
    <property type="evidence" value="ECO:0007669"/>
    <property type="project" value="TreeGrafter"/>
</dbReference>
<dbReference type="PANTHER" id="PTHR13414">
    <property type="entry name" value="HUEL-CATION TRANSPORTER"/>
    <property type="match status" value="1"/>
</dbReference>
<evidence type="ECO:0000313" key="8">
    <source>
        <dbReference type="EMBL" id="OGG54258.1"/>
    </source>
</evidence>
<dbReference type="InterPro" id="IPR027469">
    <property type="entry name" value="Cation_efflux_TMD_sf"/>
</dbReference>
<feature type="transmembrane region" description="Helical" evidence="6">
    <location>
        <begin position="79"/>
        <end position="99"/>
    </location>
</feature>
<protein>
    <recommendedName>
        <fullName evidence="7">Cation efflux protein transmembrane domain-containing protein</fullName>
    </recommendedName>
</protein>
<accession>A0A1F6CYL6</accession>
<evidence type="ECO:0000313" key="9">
    <source>
        <dbReference type="Proteomes" id="UP000176863"/>
    </source>
</evidence>
<evidence type="ECO:0000256" key="2">
    <source>
        <dbReference type="ARBA" id="ARBA00022448"/>
    </source>
</evidence>
<dbReference type="InterPro" id="IPR058533">
    <property type="entry name" value="Cation_efflux_TM"/>
</dbReference>
<name>A0A1F6CYL6_9BACT</name>
<dbReference type="Proteomes" id="UP000176863">
    <property type="component" value="Unassembled WGS sequence"/>
</dbReference>
<dbReference type="STRING" id="1798480.A2851_01170"/>
<keyword evidence="3 6" id="KW-0812">Transmembrane</keyword>
<organism evidence="8 9">
    <name type="scientific">Candidatus Kaiserbacteria bacterium RIFCSPHIGHO2_01_FULL_53_29</name>
    <dbReference type="NCBI Taxonomy" id="1798480"/>
    <lineage>
        <taxon>Bacteria</taxon>
        <taxon>Candidatus Kaiseribacteriota</taxon>
    </lineage>
</organism>
<sequence length="335" mass="36890">MAERRTVGLIPVAAAFVGNLLVTIIKAGAAATSGSSVMFSEAVHSLADTLNQLFLLIGVGRSFKKADDDFDYGYGQERFFWALLSACGIFFLGAGISLYKGVSSLLNPHPIEIHGLLFVVLGASFVIELLTFWIAARGLKRSYPDASWRERLALADPSTLAVYLEDGVALIGIGVAALSIAASYYTGNTLWDALGSVVVGLLLATIAIVLIRKNHSYLLGRSIPEDEREEIIAALVAEPAIERVIDFKSSVLGIGVYRIKCEVEFNGNALLKGAYQNKYLQERYEEIKDDYEAFKRFCVDYADRIPRLMGKKIDEIEAMLRKRFPAVRHIDIEIN</sequence>
<proteinExistence type="predicted"/>
<dbReference type="EMBL" id="MFKT01000001">
    <property type="protein sequence ID" value="OGG54258.1"/>
    <property type="molecule type" value="Genomic_DNA"/>
</dbReference>
<evidence type="ECO:0000256" key="4">
    <source>
        <dbReference type="ARBA" id="ARBA00022989"/>
    </source>
</evidence>
<dbReference type="GO" id="GO:0016020">
    <property type="term" value="C:membrane"/>
    <property type="evidence" value="ECO:0007669"/>
    <property type="project" value="UniProtKB-SubCell"/>
</dbReference>
<evidence type="ECO:0000256" key="1">
    <source>
        <dbReference type="ARBA" id="ARBA00004141"/>
    </source>
</evidence>
<dbReference type="InterPro" id="IPR002524">
    <property type="entry name" value="Cation_efflux"/>
</dbReference>
<keyword evidence="4 6" id="KW-1133">Transmembrane helix</keyword>
<feature type="domain" description="Cation efflux protein transmembrane" evidence="7">
    <location>
        <begin position="13"/>
        <end position="219"/>
    </location>
</feature>
<dbReference type="InterPro" id="IPR040177">
    <property type="entry name" value="SLC30A9"/>
</dbReference>
<evidence type="ECO:0000256" key="3">
    <source>
        <dbReference type="ARBA" id="ARBA00022692"/>
    </source>
</evidence>
<evidence type="ECO:0000256" key="6">
    <source>
        <dbReference type="SAM" id="Phobius"/>
    </source>
</evidence>
<dbReference type="GO" id="GO:0008324">
    <property type="term" value="F:monoatomic cation transmembrane transporter activity"/>
    <property type="evidence" value="ECO:0007669"/>
    <property type="project" value="InterPro"/>
</dbReference>
<keyword evidence="2" id="KW-0813">Transport</keyword>
<dbReference type="AlphaFoldDB" id="A0A1F6CYL6"/>
<evidence type="ECO:0000259" key="7">
    <source>
        <dbReference type="Pfam" id="PF01545"/>
    </source>
</evidence>
<comment type="caution">
    <text evidence="8">The sequence shown here is derived from an EMBL/GenBank/DDBJ whole genome shotgun (WGS) entry which is preliminary data.</text>
</comment>
<dbReference type="Gene3D" id="1.20.1510.10">
    <property type="entry name" value="Cation efflux protein transmembrane domain"/>
    <property type="match status" value="1"/>
</dbReference>
<dbReference type="NCBIfam" id="TIGR01297">
    <property type="entry name" value="CDF"/>
    <property type="match status" value="1"/>
</dbReference>
<feature type="transmembrane region" description="Helical" evidence="6">
    <location>
        <begin position="7"/>
        <end position="30"/>
    </location>
</feature>
<comment type="subcellular location">
    <subcellularLocation>
        <location evidence="1">Membrane</location>
        <topology evidence="1">Multi-pass membrane protein</topology>
    </subcellularLocation>
</comment>